<dbReference type="RefSeq" id="WP_259613314.1">
    <property type="nucleotide sequence ID" value="NZ_CP091139.2"/>
</dbReference>
<dbReference type="Pfam" id="PF25838">
    <property type="entry name" value="Apionate_lact_M"/>
    <property type="match status" value="1"/>
</dbReference>
<dbReference type="InterPro" id="IPR058788">
    <property type="entry name" value="ApnL_N"/>
</dbReference>
<evidence type="ECO:0000259" key="1">
    <source>
        <dbReference type="Pfam" id="PF25837"/>
    </source>
</evidence>
<dbReference type="Pfam" id="PF25837">
    <property type="entry name" value="Apionate_lact_N"/>
    <property type="match status" value="1"/>
</dbReference>
<dbReference type="EMBL" id="CP091139">
    <property type="protein sequence ID" value="UUT36649.1"/>
    <property type="molecule type" value="Genomic_DNA"/>
</dbReference>
<name>A0ABY5NN71_9MICO</name>
<organism evidence="3 4">
    <name type="scientific">Microbacterium elymi</name>
    <dbReference type="NCBI Taxonomy" id="2909587"/>
    <lineage>
        <taxon>Bacteria</taxon>
        <taxon>Bacillati</taxon>
        <taxon>Actinomycetota</taxon>
        <taxon>Actinomycetes</taxon>
        <taxon>Micrococcales</taxon>
        <taxon>Microbacteriaceae</taxon>
        <taxon>Microbacterium</taxon>
    </lineage>
</organism>
<gene>
    <name evidence="3" type="ORF">L2X98_29310</name>
</gene>
<feature type="domain" description="D-apionate lactonase N-terminal" evidence="1">
    <location>
        <begin position="6"/>
        <end position="215"/>
    </location>
</feature>
<protein>
    <submittedName>
        <fullName evidence="3">Uncharacterized protein</fullName>
    </submittedName>
</protein>
<dbReference type="InterPro" id="IPR058787">
    <property type="entry name" value="ApnL_M"/>
</dbReference>
<accession>A0ABY5NN71</accession>
<proteinExistence type="predicted"/>
<reference evidence="3" key="1">
    <citation type="submission" date="2022-01" db="EMBL/GenBank/DDBJ databases">
        <title>Microbacterium eymi and Microbacterium rhizovicinus sp. nov., isolated from the rhizospheric soil of Elymus tsukushiensis, a plant native to the Dokdo Islands, Republic of Korea.</title>
        <authorList>
            <person name="Hwang Y.J."/>
        </authorList>
    </citation>
    <scope>NUCLEOTIDE SEQUENCE</scope>
    <source>
        <strain evidence="3">KUDC0405</strain>
    </source>
</reference>
<sequence>MSWYWEHRTWRSGAWGFELRDDEIADLTFEGRRVLRSIRAVVRDEDWNTPVMVVDAVDDGTPGRLTLRLHSEGFGADLHGTLVVTATGDAFEVELELGAHDEFWTNRAGLVVLHPPQTAGAPLKVVHSDGTVEKTAFPRQISPHQPAFDIAGLHWRDAGADIRLRFGGDVFEMEDQRNWTDASFKTYSRPLALPFPYRLAAGEVINQTLRVRVHETTATSAAVGTDARITLAAGGAFPVLGVGAATAPDPAPAFEAAGMPVLVELDLRTPNWRAALQRATAGATALDVRFVLGADAASLGEGVRALVGLPVVRVSAFQPDGAARHVSDHEATAALREQLAAADVEVAVIGGVRSHFTELNREHARLPEDLDGITFSMTPLFHSPATEQLVEAVAIQRLVAEQAVEIAGGAPVHVGPVTLRPHFNDVATTPPPMADHSDLAAGYGTQLTDADDLRYDAPELAAWTIASFAALAVPGVASVAHFEQWGPRGWLRADGSARPVLAAREALRTLIGTTLLHGNSPDGLVWAVGGVAADGSEAVLVANLDRVERTVPVRTPGRTASLTLAPSSWGRLP</sequence>
<evidence type="ECO:0000313" key="3">
    <source>
        <dbReference type="EMBL" id="UUT36649.1"/>
    </source>
</evidence>
<evidence type="ECO:0000313" key="4">
    <source>
        <dbReference type="Proteomes" id="UP001054811"/>
    </source>
</evidence>
<evidence type="ECO:0000259" key="2">
    <source>
        <dbReference type="Pfam" id="PF25838"/>
    </source>
</evidence>
<feature type="domain" description="D-apionate lactonase TIM barrel" evidence="2">
    <location>
        <begin position="262"/>
        <end position="507"/>
    </location>
</feature>
<keyword evidence="4" id="KW-1185">Reference proteome</keyword>
<dbReference type="Proteomes" id="UP001054811">
    <property type="component" value="Chromosome"/>
</dbReference>